<dbReference type="HOGENOM" id="CLU_3006749_0_0_9"/>
<proteinExistence type="predicted"/>
<protein>
    <submittedName>
        <fullName evidence="1">Uncharacterized protein</fullName>
    </submittedName>
</protein>
<keyword evidence="2" id="KW-1185">Reference proteome</keyword>
<dbReference type="KEGG" id="dgi:Desgi_0028"/>
<dbReference type="RefSeq" id="WP_006524627.1">
    <property type="nucleotide sequence ID" value="NC_021184.1"/>
</dbReference>
<sequence>MKYIRIQMPKHILVLTDQELERLLARDPKLWKLAIGRGKGLRRYQAAKARANKDRG</sequence>
<name>R4KAR0_9FIRM</name>
<accession>R4KAR0</accession>
<reference evidence="1 2" key="1">
    <citation type="submission" date="2012-01" db="EMBL/GenBank/DDBJ databases">
        <title>Complete sequence of Desulfotomaculum gibsoniae DSM 7213.</title>
        <authorList>
            <consortium name="US DOE Joint Genome Institute"/>
            <person name="Lucas S."/>
            <person name="Han J."/>
            <person name="Lapidus A."/>
            <person name="Cheng J.-F."/>
            <person name="Goodwin L."/>
            <person name="Pitluck S."/>
            <person name="Peters L."/>
            <person name="Ovchinnikova G."/>
            <person name="Teshima H."/>
            <person name="Detter J.C."/>
            <person name="Han C."/>
            <person name="Tapia R."/>
            <person name="Land M."/>
            <person name="Hauser L."/>
            <person name="Kyrpides N."/>
            <person name="Ivanova N."/>
            <person name="Pagani I."/>
            <person name="Parshina S."/>
            <person name="Plugge C."/>
            <person name="Muyzer G."/>
            <person name="Kuever J."/>
            <person name="Ivanova A."/>
            <person name="Nazina T."/>
            <person name="Klenk H.-P."/>
            <person name="Brambilla E."/>
            <person name="Spring S."/>
            <person name="Stams A.F."/>
            <person name="Woyke T."/>
        </authorList>
    </citation>
    <scope>NUCLEOTIDE SEQUENCE [LARGE SCALE GENOMIC DNA]</scope>
    <source>
        <strain evidence="1 2">DSM 7213</strain>
    </source>
</reference>
<dbReference type="AlphaFoldDB" id="R4KAR0"/>
<evidence type="ECO:0000313" key="2">
    <source>
        <dbReference type="Proteomes" id="UP000013520"/>
    </source>
</evidence>
<organism evidence="1 2">
    <name type="scientific">Desulfoscipio gibsoniae DSM 7213</name>
    <dbReference type="NCBI Taxonomy" id="767817"/>
    <lineage>
        <taxon>Bacteria</taxon>
        <taxon>Bacillati</taxon>
        <taxon>Bacillota</taxon>
        <taxon>Clostridia</taxon>
        <taxon>Eubacteriales</taxon>
        <taxon>Desulfallaceae</taxon>
        <taxon>Desulfoscipio</taxon>
    </lineage>
</organism>
<dbReference type="OrthoDB" id="1809792at2"/>
<dbReference type="EMBL" id="CP003273">
    <property type="protein sequence ID" value="AGK99648.1"/>
    <property type="molecule type" value="Genomic_DNA"/>
</dbReference>
<dbReference type="Proteomes" id="UP000013520">
    <property type="component" value="Chromosome"/>
</dbReference>
<gene>
    <name evidence="1" type="ORF">Desgi_0028</name>
</gene>
<dbReference type="STRING" id="767817.Desgi_0028"/>
<evidence type="ECO:0000313" key="1">
    <source>
        <dbReference type="EMBL" id="AGK99648.1"/>
    </source>
</evidence>